<dbReference type="EMBL" id="JAAMOW010000003">
    <property type="protein sequence ID" value="NGY04707.1"/>
    <property type="molecule type" value="Genomic_DNA"/>
</dbReference>
<comment type="caution">
    <text evidence="2">The sequence shown here is derived from an EMBL/GenBank/DDBJ whole genome shotgun (WGS) entry which is preliminary data.</text>
</comment>
<dbReference type="Proteomes" id="UP000472676">
    <property type="component" value="Unassembled WGS sequence"/>
</dbReference>
<evidence type="ECO:0000313" key="3">
    <source>
        <dbReference type="Proteomes" id="UP000472676"/>
    </source>
</evidence>
<dbReference type="InterPro" id="IPR036291">
    <property type="entry name" value="NAD(P)-bd_dom_sf"/>
</dbReference>
<dbReference type="PANTHER" id="PTHR43157:SF31">
    <property type="entry name" value="PHOSPHATIDYLINOSITOL-GLYCAN BIOSYNTHESIS CLASS F PROTEIN"/>
    <property type="match status" value="1"/>
</dbReference>
<evidence type="ECO:0000256" key="1">
    <source>
        <dbReference type="ARBA" id="ARBA00023002"/>
    </source>
</evidence>
<dbReference type="Pfam" id="PF00106">
    <property type="entry name" value="adh_short"/>
    <property type="match status" value="1"/>
</dbReference>
<dbReference type="Gene3D" id="3.40.50.720">
    <property type="entry name" value="NAD(P)-binding Rossmann-like Domain"/>
    <property type="match status" value="1"/>
</dbReference>
<dbReference type="RefSeq" id="WP_166254534.1">
    <property type="nucleotide sequence ID" value="NZ_JAAMOW010000003.1"/>
</dbReference>
<dbReference type="InterPro" id="IPR002347">
    <property type="entry name" value="SDR_fam"/>
</dbReference>
<accession>A0A6M2BRU5</accession>
<keyword evidence="1" id="KW-0560">Oxidoreductase</keyword>
<dbReference type="SUPFAM" id="SSF51735">
    <property type="entry name" value="NAD(P)-binding Rossmann-fold domains"/>
    <property type="match status" value="1"/>
</dbReference>
<reference evidence="2 3" key="1">
    <citation type="journal article" date="2014" name="Int. J. Syst. Evol. Microbiol.">
        <title>Solimonas terrae sp. nov., isolated from soil.</title>
        <authorList>
            <person name="Kim S.J."/>
            <person name="Moon J.Y."/>
            <person name="Weon H.Y."/>
            <person name="Ahn J.H."/>
            <person name="Chen W.M."/>
            <person name="Kwon S.W."/>
        </authorList>
    </citation>
    <scope>NUCLEOTIDE SEQUENCE [LARGE SCALE GENOMIC DNA]</scope>
    <source>
        <strain evidence="2 3">KIS83-12</strain>
    </source>
</reference>
<gene>
    <name evidence="2" type="ORF">G7Y85_08020</name>
</gene>
<organism evidence="2 3">
    <name type="scientific">Solimonas terrae</name>
    <dbReference type="NCBI Taxonomy" id="1396819"/>
    <lineage>
        <taxon>Bacteria</taxon>
        <taxon>Pseudomonadati</taxon>
        <taxon>Pseudomonadota</taxon>
        <taxon>Gammaproteobacteria</taxon>
        <taxon>Nevskiales</taxon>
        <taxon>Nevskiaceae</taxon>
        <taxon>Solimonas</taxon>
    </lineage>
</organism>
<dbReference type="AlphaFoldDB" id="A0A6M2BRU5"/>
<dbReference type="PRINTS" id="PR00081">
    <property type="entry name" value="GDHRDH"/>
</dbReference>
<protein>
    <submittedName>
        <fullName evidence="2">SDR family NAD(P)-dependent oxidoreductase</fullName>
    </submittedName>
</protein>
<name>A0A6M2BRU5_9GAMM</name>
<dbReference type="GO" id="GO:0016491">
    <property type="term" value="F:oxidoreductase activity"/>
    <property type="evidence" value="ECO:0007669"/>
    <property type="project" value="UniProtKB-KW"/>
</dbReference>
<dbReference type="NCBIfam" id="NF004846">
    <property type="entry name" value="PRK06197.1"/>
    <property type="match status" value="1"/>
</dbReference>
<dbReference type="PANTHER" id="PTHR43157">
    <property type="entry name" value="PHOSPHATIDYLINOSITOL-GLYCAN BIOSYNTHESIS CLASS F PROTEIN-RELATED"/>
    <property type="match status" value="1"/>
</dbReference>
<sequence length="306" mass="32446">MSKSWSLADMPSLAGKTALVTGANRGLGREIATAMAGAGARVVAAGRNAERMDATVADIRRVAPQADLTAMTVDLADLASIRAFADRFKSAHARLDILVHNAAAIMVPQALTRDGFEMHIGTNHLGPFALTGLLLDVLRAAPQARVVSTGSLAHRMSSGLDLDDSHYTRRPYKEMDAYGASKIAALSFTFELDRRLRRADLPILSVAAHPGYTATNDDIGNVFMRLATRLFAQKPAIGALPALYAATAPGIRGGDYIGPSGFKELGGPPRPVSASDVTHDPAIGAQLWQWSQLQTGVQYLDATSSE</sequence>
<proteinExistence type="predicted"/>
<evidence type="ECO:0000313" key="2">
    <source>
        <dbReference type="EMBL" id="NGY04707.1"/>
    </source>
</evidence>
<keyword evidence="3" id="KW-1185">Reference proteome</keyword>